<evidence type="ECO:0000313" key="3">
    <source>
        <dbReference type="Proteomes" id="UP001198983"/>
    </source>
</evidence>
<name>A0AAX2ZKZ1_9FIRM</name>
<feature type="transmembrane region" description="Helical" evidence="1">
    <location>
        <begin position="89"/>
        <end position="109"/>
    </location>
</feature>
<evidence type="ECO:0000313" key="2">
    <source>
        <dbReference type="EMBL" id="UEL48754.1"/>
    </source>
</evidence>
<dbReference type="RefSeq" id="WP_228416774.1">
    <property type="nucleotide sequence ID" value="NZ_CP081135.1"/>
</dbReference>
<dbReference type="Proteomes" id="UP001198983">
    <property type="component" value="Chromosome"/>
</dbReference>
<gene>
    <name evidence="2" type="ORF">JW646_04685</name>
</gene>
<reference evidence="2 3" key="1">
    <citation type="journal article" date="2023" name="Int. J. Syst. Evol. Microbiol.">
        <title>Terrisporobacter hibernicus sp. nov., isolated from bovine faeces in Northern Ireland.</title>
        <authorList>
            <person name="Mitchell M."/>
            <person name="Nguyen S.V."/>
            <person name="Connor M."/>
            <person name="Fairley D.J."/>
            <person name="Donoghue O."/>
            <person name="Marshall H."/>
            <person name="Koolman L."/>
            <person name="McMullan G."/>
            <person name="Schaffer K.E."/>
            <person name="McGrath J.W."/>
            <person name="Fanning S."/>
        </authorList>
    </citation>
    <scope>NUCLEOTIDE SEQUENCE [LARGE SCALE GENOMIC DNA]</scope>
    <source>
        <strain evidence="2 3">MCA3</strain>
    </source>
</reference>
<feature type="transmembrane region" description="Helical" evidence="1">
    <location>
        <begin position="7"/>
        <end position="25"/>
    </location>
</feature>
<dbReference type="EMBL" id="CP081135">
    <property type="protein sequence ID" value="UEL48754.1"/>
    <property type="molecule type" value="Genomic_DNA"/>
</dbReference>
<keyword evidence="1" id="KW-0812">Transmembrane</keyword>
<keyword evidence="3" id="KW-1185">Reference proteome</keyword>
<protein>
    <recommendedName>
        <fullName evidence="4">Acyltransferase 3 domain-containing protein</fullName>
    </recommendedName>
</protein>
<accession>A0AAX2ZKZ1</accession>
<feature type="transmembrane region" description="Helical" evidence="1">
    <location>
        <begin position="45"/>
        <end position="68"/>
    </location>
</feature>
<proteinExistence type="predicted"/>
<dbReference type="AlphaFoldDB" id="A0AAX2ZKZ1"/>
<evidence type="ECO:0000256" key="1">
    <source>
        <dbReference type="SAM" id="Phobius"/>
    </source>
</evidence>
<keyword evidence="1" id="KW-0472">Membrane</keyword>
<sequence length="114" mass="12959">MELTKKLTQIIKGVSILFMLLLHLFCTKKYNGLFTPIIMIGNTPLIYYLALFGDMCVVMCFCSGYGLMAGYKSNKENYSKKNLIRIIKLYVNFWIIILLLFVVILGPIMGVGGF</sequence>
<organism evidence="2 3">
    <name type="scientific">Terrisporobacter hibernicus</name>
    <dbReference type="NCBI Taxonomy" id="2813371"/>
    <lineage>
        <taxon>Bacteria</taxon>
        <taxon>Bacillati</taxon>
        <taxon>Bacillota</taxon>
        <taxon>Clostridia</taxon>
        <taxon>Peptostreptococcales</taxon>
        <taxon>Peptostreptococcaceae</taxon>
        <taxon>Terrisporobacter</taxon>
    </lineage>
</organism>
<evidence type="ECO:0008006" key="4">
    <source>
        <dbReference type="Google" id="ProtNLM"/>
    </source>
</evidence>
<dbReference type="KEGG" id="tem:JW646_04685"/>
<keyword evidence="1" id="KW-1133">Transmembrane helix</keyword>